<organism evidence="5 6">
    <name type="scientific">Candidatus Ornithospirochaeta avicola</name>
    <dbReference type="NCBI Taxonomy" id="2840896"/>
    <lineage>
        <taxon>Bacteria</taxon>
        <taxon>Pseudomonadati</taxon>
        <taxon>Spirochaetota</taxon>
        <taxon>Spirochaetia</taxon>
        <taxon>Spirochaetales</taxon>
        <taxon>Spirochaetaceae</taxon>
        <taxon>Spirochaetaceae incertae sedis</taxon>
        <taxon>Candidatus Ornithospirochaeta</taxon>
    </lineage>
</organism>
<dbReference type="GO" id="GO:0003700">
    <property type="term" value="F:DNA-binding transcription factor activity"/>
    <property type="evidence" value="ECO:0007669"/>
    <property type="project" value="InterPro"/>
</dbReference>
<dbReference type="PANTHER" id="PTHR43537">
    <property type="entry name" value="TRANSCRIPTIONAL REGULATOR, GNTR FAMILY"/>
    <property type="match status" value="1"/>
</dbReference>
<comment type="caution">
    <text evidence="5">The sequence shown here is derived from an EMBL/GenBank/DDBJ whole genome shotgun (WGS) entry which is preliminary data.</text>
</comment>
<dbReference type="EMBL" id="DXHU01000015">
    <property type="protein sequence ID" value="HIV98820.1"/>
    <property type="molecule type" value="Genomic_DNA"/>
</dbReference>
<evidence type="ECO:0000313" key="6">
    <source>
        <dbReference type="Proteomes" id="UP000823936"/>
    </source>
</evidence>
<dbReference type="InterPro" id="IPR036390">
    <property type="entry name" value="WH_DNA-bd_sf"/>
</dbReference>
<evidence type="ECO:0000259" key="4">
    <source>
        <dbReference type="PROSITE" id="PS50949"/>
    </source>
</evidence>
<dbReference type="Gene3D" id="1.10.10.10">
    <property type="entry name" value="Winged helix-like DNA-binding domain superfamily/Winged helix DNA-binding domain"/>
    <property type="match status" value="1"/>
</dbReference>
<evidence type="ECO:0000256" key="3">
    <source>
        <dbReference type="ARBA" id="ARBA00023163"/>
    </source>
</evidence>
<dbReference type="InterPro" id="IPR011711">
    <property type="entry name" value="GntR_C"/>
</dbReference>
<accession>A0A9D1TNW3</accession>
<dbReference type="AlphaFoldDB" id="A0A9D1TNW3"/>
<dbReference type="InterPro" id="IPR000524">
    <property type="entry name" value="Tscrpt_reg_HTH_GntR"/>
</dbReference>
<dbReference type="PROSITE" id="PS50949">
    <property type="entry name" value="HTH_GNTR"/>
    <property type="match status" value="1"/>
</dbReference>
<evidence type="ECO:0000313" key="5">
    <source>
        <dbReference type="EMBL" id="HIV98820.1"/>
    </source>
</evidence>
<gene>
    <name evidence="5" type="ORF">IAB12_03445</name>
</gene>
<dbReference type="Proteomes" id="UP000823936">
    <property type="component" value="Unassembled WGS sequence"/>
</dbReference>
<dbReference type="Gene3D" id="1.20.120.530">
    <property type="entry name" value="GntR ligand-binding domain-like"/>
    <property type="match status" value="1"/>
</dbReference>
<dbReference type="SUPFAM" id="SSF48008">
    <property type="entry name" value="GntR ligand-binding domain-like"/>
    <property type="match status" value="1"/>
</dbReference>
<keyword evidence="3" id="KW-0804">Transcription</keyword>
<dbReference type="SUPFAM" id="SSF46785">
    <property type="entry name" value="Winged helix' DNA-binding domain"/>
    <property type="match status" value="1"/>
</dbReference>
<evidence type="ECO:0000256" key="2">
    <source>
        <dbReference type="ARBA" id="ARBA00023125"/>
    </source>
</evidence>
<sequence>MRETAQDKAYSILKERILSLSLAPGTVISTRETAISLALGITPTREALIRLEREGLIEIKPQKEIQVTRIKRGRVATERFLRETLESGVFDIFLDKKSTADLIELDSIIARQAEAMAEGDNQKLFDLDNLFHSIFFSSASMLSLFKVIEENSPNYSRLRLLSLNAEGIAEGVITDHINILRALETDDVSSARSLLKNHLVKCDSTYGIITELFPAFLE</sequence>
<reference evidence="5" key="2">
    <citation type="submission" date="2021-04" db="EMBL/GenBank/DDBJ databases">
        <authorList>
            <person name="Gilroy R."/>
        </authorList>
    </citation>
    <scope>NUCLEOTIDE SEQUENCE</scope>
    <source>
        <strain evidence="5">Gambia11-129</strain>
    </source>
</reference>
<evidence type="ECO:0000256" key="1">
    <source>
        <dbReference type="ARBA" id="ARBA00023015"/>
    </source>
</evidence>
<dbReference type="Pfam" id="PF00392">
    <property type="entry name" value="GntR"/>
    <property type="match status" value="1"/>
</dbReference>
<dbReference type="Pfam" id="PF07729">
    <property type="entry name" value="FCD"/>
    <property type="match status" value="1"/>
</dbReference>
<dbReference type="InterPro" id="IPR036388">
    <property type="entry name" value="WH-like_DNA-bd_sf"/>
</dbReference>
<keyword evidence="1" id="KW-0805">Transcription regulation</keyword>
<dbReference type="GO" id="GO:0003677">
    <property type="term" value="F:DNA binding"/>
    <property type="evidence" value="ECO:0007669"/>
    <property type="project" value="UniProtKB-KW"/>
</dbReference>
<name>A0A9D1TNW3_9SPIO</name>
<dbReference type="SMART" id="SM00345">
    <property type="entry name" value="HTH_GNTR"/>
    <property type="match status" value="1"/>
</dbReference>
<protein>
    <submittedName>
        <fullName evidence="5">GntR family transcriptional regulator</fullName>
    </submittedName>
</protein>
<dbReference type="PANTHER" id="PTHR43537:SF45">
    <property type="entry name" value="GNTR FAMILY REGULATORY PROTEIN"/>
    <property type="match status" value="1"/>
</dbReference>
<dbReference type="InterPro" id="IPR008920">
    <property type="entry name" value="TF_FadR/GntR_C"/>
</dbReference>
<keyword evidence="2" id="KW-0238">DNA-binding</keyword>
<feature type="domain" description="HTH gntR-type" evidence="4">
    <location>
        <begin position="3"/>
        <end position="70"/>
    </location>
</feature>
<reference evidence="5" key="1">
    <citation type="journal article" date="2021" name="PeerJ">
        <title>Extensive microbial diversity within the chicken gut microbiome revealed by metagenomics and culture.</title>
        <authorList>
            <person name="Gilroy R."/>
            <person name="Ravi A."/>
            <person name="Getino M."/>
            <person name="Pursley I."/>
            <person name="Horton D.L."/>
            <person name="Alikhan N.F."/>
            <person name="Baker D."/>
            <person name="Gharbi K."/>
            <person name="Hall N."/>
            <person name="Watson M."/>
            <person name="Adriaenssens E.M."/>
            <person name="Foster-Nyarko E."/>
            <person name="Jarju S."/>
            <person name="Secka A."/>
            <person name="Antonio M."/>
            <person name="Oren A."/>
            <person name="Chaudhuri R.R."/>
            <person name="La Ragione R."/>
            <person name="Hildebrand F."/>
            <person name="Pallen M.J."/>
        </authorList>
    </citation>
    <scope>NUCLEOTIDE SEQUENCE</scope>
    <source>
        <strain evidence="5">Gambia11-129</strain>
    </source>
</reference>
<proteinExistence type="predicted"/>